<reference evidence="1 2" key="1">
    <citation type="submission" date="2020-04" db="EMBL/GenBank/DDBJ databases">
        <title>Advantages and limits of metagenomic assembly and binning of a giant virus.</title>
        <authorList>
            <person name="Schulz F."/>
            <person name="Andreani J."/>
            <person name="Francis R."/>
            <person name="Boudjemaa H."/>
            <person name="Bou Khalil J.Y."/>
            <person name="Lee J."/>
            <person name="La Scola B."/>
            <person name="Woyke T."/>
        </authorList>
    </citation>
    <scope>NUCLEOTIDE SEQUENCE [LARGE SCALE GENOMIC DNA]</scope>
    <source>
        <strain evidence="1 2">FV1/VV64</strain>
    </source>
</reference>
<sequence>MNNNDYTDGKIILEGEGNSTSKNHIRCNNCSGIYDVLIITEGIDIQNKQYDLKCLFCDLINYNVIYKGNVSFEYIKKPKNHNAYWTLEDEIHLIEDIKHGIPIKNICEYYGRTEKAISRKLEKTVSPMLDKYRKNPKYGNQVNSNKIKGESTVLQCIGLCDIDKISDNSGKDKDFIIQILDNILAFIKAKTRNTNKNSVKAIEWLDSICNKEKIIIRHDRNGGEYIIPNTLYKADGYCSETNTIYEFLGCLYHGCNKCYDQESINEIYKVKNKTLYEKTLRRENDLKKHGYNIISIWEHDYDKSQ</sequence>
<dbReference type="EMBL" id="MT418680">
    <property type="protein sequence ID" value="QKF94784.1"/>
    <property type="molecule type" value="Genomic_DNA"/>
</dbReference>
<dbReference type="Gene3D" id="3.40.960.10">
    <property type="entry name" value="VSR Endonuclease"/>
    <property type="match status" value="1"/>
</dbReference>
<evidence type="ECO:0000313" key="1">
    <source>
        <dbReference type="EMBL" id="QKF94784.1"/>
    </source>
</evidence>
<proteinExistence type="predicted"/>
<dbReference type="Proteomes" id="UP001162001">
    <property type="component" value="Segment"/>
</dbReference>
<evidence type="ECO:0000313" key="2">
    <source>
        <dbReference type="Proteomes" id="UP001162001"/>
    </source>
</evidence>
<name>A0A7D3QW22_9VIRU</name>
<accession>A0A7D3QW22</accession>
<organism evidence="1 2">
    <name type="scientific">Fadolivirus FV1/VV64</name>
    <dbReference type="NCBI Taxonomy" id="3070911"/>
    <lineage>
        <taxon>Viruses</taxon>
        <taxon>Varidnaviria</taxon>
        <taxon>Bamfordvirae</taxon>
        <taxon>Nucleocytoviricota</taxon>
        <taxon>Megaviricetes</taxon>
        <taxon>Imitervirales</taxon>
        <taxon>Mimiviridae</taxon>
        <taxon>Klosneuvirinae</taxon>
        <taxon>Fadolivirus</taxon>
        <taxon>Fadolivirus algeromassiliense</taxon>
    </lineage>
</organism>
<protein>
    <submittedName>
        <fullName evidence="1">Uncharacterized protein</fullName>
    </submittedName>
</protein>
<keyword evidence="2" id="KW-1185">Reference proteome</keyword>
<gene>
    <name evidence="1" type="ORF">Fadolivirus_1_1326</name>
</gene>